<dbReference type="EMBL" id="LCTW02000471">
    <property type="protein sequence ID" value="KXX73457.1"/>
    <property type="molecule type" value="Genomic_DNA"/>
</dbReference>
<feature type="region of interest" description="Disordered" evidence="1">
    <location>
        <begin position="18"/>
        <end position="40"/>
    </location>
</feature>
<accession>A0A175VPM8</accession>
<dbReference type="STRING" id="100816.A0A175VPM8"/>
<evidence type="ECO:0000313" key="2">
    <source>
        <dbReference type="EMBL" id="KXX73457.1"/>
    </source>
</evidence>
<reference evidence="2 3" key="1">
    <citation type="journal article" date="2016" name="Genome Announc.">
        <title>Genome Sequence of Madurella mycetomatis mm55, Isolated from a Human Mycetoma Case in Sudan.</title>
        <authorList>
            <person name="Smit S."/>
            <person name="Derks M.F."/>
            <person name="Bervoets S."/>
            <person name="Fahal A."/>
            <person name="van Leeuwen W."/>
            <person name="van Belkum A."/>
            <person name="van de Sande W.W."/>
        </authorList>
    </citation>
    <scope>NUCLEOTIDE SEQUENCE [LARGE SCALE GENOMIC DNA]</scope>
    <source>
        <strain evidence="3">mm55</strain>
    </source>
</reference>
<protein>
    <submittedName>
        <fullName evidence="2">Uncharacterized protein</fullName>
    </submittedName>
</protein>
<proteinExistence type="predicted"/>
<evidence type="ECO:0000256" key="1">
    <source>
        <dbReference type="SAM" id="MobiDB-lite"/>
    </source>
</evidence>
<evidence type="ECO:0000313" key="3">
    <source>
        <dbReference type="Proteomes" id="UP000078237"/>
    </source>
</evidence>
<dbReference type="AlphaFoldDB" id="A0A175VPM8"/>
<dbReference type="OrthoDB" id="5402307at2759"/>
<sequence>EVPLKKKKEVDMDLAYGSIPADLKPDRPGSHIPRRSSEGLPDEVDCVQHTASSMIAHLEENPQAAGTGTTSLASEASYEEALALEEDPGTTEIWRRGIQPLGPEVCRCRAHEP</sequence>
<comment type="caution">
    <text evidence="2">The sequence shown here is derived from an EMBL/GenBank/DDBJ whole genome shotgun (WGS) entry which is preliminary data.</text>
</comment>
<keyword evidence="3" id="KW-1185">Reference proteome</keyword>
<feature type="non-terminal residue" evidence="2">
    <location>
        <position position="1"/>
    </location>
</feature>
<gene>
    <name evidence="2" type="ORF">MMYC01_210022</name>
</gene>
<organism evidence="2 3">
    <name type="scientific">Madurella mycetomatis</name>
    <dbReference type="NCBI Taxonomy" id="100816"/>
    <lineage>
        <taxon>Eukaryota</taxon>
        <taxon>Fungi</taxon>
        <taxon>Dikarya</taxon>
        <taxon>Ascomycota</taxon>
        <taxon>Pezizomycotina</taxon>
        <taxon>Sordariomycetes</taxon>
        <taxon>Sordariomycetidae</taxon>
        <taxon>Sordariales</taxon>
        <taxon>Sordariales incertae sedis</taxon>
        <taxon>Madurella</taxon>
    </lineage>
</organism>
<name>A0A175VPM8_9PEZI</name>
<dbReference type="Proteomes" id="UP000078237">
    <property type="component" value="Unassembled WGS sequence"/>
</dbReference>
<dbReference type="VEuPathDB" id="FungiDB:MMYC01_210022"/>